<dbReference type="InterPro" id="IPR050493">
    <property type="entry name" value="FAD-dep_Monooxygenase_BioMet"/>
</dbReference>
<evidence type="ECO:0000313" key="10">
    <source>
        <dbReference type="Proteomes" id="UP001148614"/>
    </source>
</evidence>
<keyword evidence="7" id="KW-1133">Transmembrane helix</keyword>
<comment type="similarity">
    <text evidence="2">Belongs to the paxM FAD-dependent monooxygenase family.</text>
</comment>
<dbReference type="InterPro" id="IPR002938">
    <property type="entry name" value="FAD-bd"/>
</dbReference>
<keyword evidence="7" id="KW-0472">Membrane</keyword>
<dbReference type="SUPFAM" id="SSF51905">
    <property type="entry name" value="FAD/NAD(P)-binding domain"/>
    <property type="match status" value="1"/>
</dbReference>
<comment type="caution">
    <text evidence="9">The sequence shown here is derived from an EMBL/GenBank/DDBJ whole genome shotgun (WGS) entry which is preliminary data.</text>
</comment>
<keyword evidence="3" id="KW-0285">Flavoprotein</keyword>
<dbReference type="EMBL" id="JANPWZ010000123">
    <property type="protein sequence ID" value="KAJ3579185.1"/>
    <property type="molecule type" value="Genomic_DNA"/>
</dbReference>
<evidence type="ECO:0000256" key="4">
    <source>
        <dbReference type="ARBA" id="ARBA00022827"/>
    </source>
</evidence>
<dbReference type="PANTHER" id="PTHR13789:SF309">
    <property type="entry name" value="PUTATIVE (AFU_ORTHOLOGUE AFUA_6G14510)-RELATED"/>
    <property type="match status" value="1"/>
</dbReference>
<evidence type="ECO:0000256" key="6">
    <source>
        <dbReference type="ARBA" id="ARBA00023033"/>
    </source>
</evidence>
<keyword evidence="5" id="KW-0560">Oxidoreductase</keyword>
<dbReference type="GO" id="GO:0004497">
    <property type="term" value="F:monooxygenase activity"/>
    <property type="evidence" value="ECO:0007669"/>
    <property type="project" value="UniProtKB-KW"/>
</dbReference>
<dbReference type="PRINTS" id="PR00420">
    <property type="entry name" value="RNGMNOXGNASE"/>
</dbReference>
<organism evidence="9 10">
    <name type="scientific">Xylaria arbuscula</name>
    <dbReference type="NCBI Taxonomy" id="114810"/>
    <lineage>
        <taxon>Eukaryota</taxon>
        <taxon>Fungi</taxon>
        <taxon>Dikarya</taxon>
        <taxon>Ascomycota</taxon>
        <taxon>Pezizomycotina</taxon>
        <taxon>Sordariomycetes</taxon>
        <taxon>Xylariomycetidae</taxon>
        <taxon>Xylariales</taxon>
        <taxon>Xylariaceae</taxon>
        <taxon>Xylaria</taxon>
    </lineage>
</organism>
<accession>A0A9W8NM66</accession>
<comment type="pathway">
    <text evidence="1">Secondary metabolite biosynthesis.</text>
</comment>
<keyword evidence="4" id="KW-0274">FAD</keyword>
<dbReference type="PANTHER" id="PTHR13789">
    <property type="entry name" value="MONOOXYGENASE"/>
    <property type="match status" value="1"/>
</dbReference>
<proteinExistence type="inferred from homology"/>
<protein>
    <recommendedName>
        <fullName evidence="8">FAD-binding domain-containing protein</fullName>
    </recommendedName>
</protein>
<reference evidence="9" key="1">
    <citation type="submission" date="2022-07" db="EMBL/GenBank/DDBJ databases">
        <title>Genome Sequence of Xylaria arbuscula.</title>
        <authorList>
            <person name="Buettner E."/>
        </authorList>
    </citation>
    <scope>NUCLEOTIDE SEQUENCE</scope>
    <source>
        <strain evidence="9">VT107</strain>
    </source>
</reference>
<keyword evidence="10" id="KW-1185">Reference proteome</keyword>
<dbReference type="GO" id="GO:0071949">
    <property type="term" value="F:FAD binding"/>
    <property type="evidence" value="ECO:0007669"/>
    <property type="project" value="InterPro"/>
</dbReference>
<evidence type="ECO:0000259" key="8">
    <source>
        <dbReference type="Pfam" id="PF01494"/>
    </source>
</evidence>
<evidence type="ECO:0000256" key="7">
    <source>
        <dbReference type="SAM" id="Phobius"/>
    </source>
</evidence>
<evidence type="ECO:0000256" key="1">
    <source>
        <dbReference type="ARBA" id="ARBA00005179"/>
    </source>
</evidence>
<name>A0A9W8NM66_9PEZI</name>
<dbReference type="AlphaFoldDB" id="A0A9W8NM66"/>
<feature type="domain" description="FAD-binding" evidence="8">
    <location>
        <begin position="5"/>
        <end position="225"/>
    </location>
</feature>
<evidence type="ECO:0000256" key="3">
    <source>
        <dbReference type="ARBA" id="ARBA00022630"/>
    </source>
</evidence>
<dbReference type="Pfam" id="PF01494">
    <property type="entry name" value="FAD_binding_3"/>
    <property type="match status" value="2"/>
</dbReference>
<evidence type="ECO:0000256" key="2">
    <source>
        <dbReference type="ARBA" id="ARBA00007992"/>
    </source>
</evidence>
<keyword evidence="6" id="KW-0503">Monooxygenase</keyword>
<dbReference type="InterPro" id="IPR036188">
    <property type="entry name" value="FAD/NAD-bd_sf"/>
</dbReference>
<keyword evidence="7" id="KW-0812">Transmembrane</keyword>
<dbReference type="Gene3D" id="3.50.50.60">
    <property type="entry name" value="FAD/NAD(P)-binding domain"/>
    <property type="match status" value="1"/>
</dbReference>
<gene>
    <name evidence="9" type="ORF">NPX13_g1380</name>
</gene>
<feature type="transmembrane region" description="Helical" evidence="7">
    <location>
        <begin position="6"/>
        <end position="24"/>
    </location>
</feature>
<evidence type="ECO:0000256" key="5">
    <source>
        <dbReference type="ARBA" id="ARBA00023002"/>
    </source>
</evidence>
<dbReference type="Proteomes" id="UP001148614">
    <property type="component" value="Unassembled WGS sequence"/>
</dbReference>
<evidence type="ECO:0000313" key="9">
    <source>
        <dbReference type="EMBL" id="KAJ3579185.1"/>
    </source>
</evidence>
<feature type="domain" description="FAD-binding" evidence="8">
    <location>
        <begin position="330"/>
        <end position="373"/>
    </location>
</feature>
<sequence length="466" mass="52104">MNDVDTQILIIGGGIGGLTLAAILKKLEIPCKVIERTEQITPVGAGISLAPNALRLLDQLGLYKSILELGQKLHRIRITRNTTYWNTIDWSLVEKWFGYPVISAERHSFHHCLYEAAGAEQTVILASKVTDIIDDPKEASVQVVLEDGRRLRGRLVVGADGIRSLTRRVLAGAANDKSTNTIRFTGRVHMSGITSPLEHLGPEEMGVGNWLLYDDSILTTWPCRDNQQWFIGVKAGILHEKDRQKSELTCAKCNNQKADSAEAEDRSVWAHATPETITSAYGDKFHPFAEKGRFSETPRSKEADDAIFKVVDRSVRILASDVFEEIEFPSMSHGRVALLGDAAHSMTSFFGQGGCQAIEDAAELANRLYEAASNSHAKLDDMSYGEISLVLREYSHRRKKRVQDLATFSSNYARLHTADLPLGLGPLVRHAIYRFMPSWGWMWYLRWLYGFQPSVDGLGERHAERL</sequence>